<dbReference type="Proteomes" id="UP000015453">
    <property type="component" value="Unassembled WGS sequence"/>
</dbReference>
<reference evidence="1 2" key="1">
    <citation type="journal article" date="2013" name="BMC Genomics">
        <title>The miniature genome of a carnivorous plant Genlisea aurea contains a low number of genes and short non-coding sequences.</title>
        <authorList>
            <person name="Leushkin E.V."/>
            <person name="Sutormin R.A."/>
            <person name="Nabieva E.R."/>
            <person name="Penin A.A."/>
            <person name="Kondrashov A.S."/>
            <person name="Logacheva M.D."/>
        </authorList>
    </citation>
    <scope>NUCLEOTIDE SEQUENCE [LARGE SCALE GENOMIC DNA]</scope>
</reference>
<dbReference type="PANTHER" id="PTHR23185">
    <property type="entry name" value="PROTEIN VIRILIZER HOMOLOG"/>
    <property type="match status" value="1"/>
</dbReference>
<gene>
    <name evidence="1" type="ORF">M569_06085</name>
</gene>
<dbReference type="OrthoDB" id="2011702at2759"/>
<proteinExistence type="predicted"/>
<comment type="caution">
    <text evidence="1">The sequence shown here is derived from an EMBL/GenBank/DDBJ whole genome shotgun (WGS) entry which is preliminary data.</text>
</comment>
<evidence type="ECO:0008006" key="3">
    <source>
        <dbReference type="Google" id="ProtNLM"/>
    </source>
</evidence>
<dbReference type="PANTHER" id="PTHR23185:SF0">
    <property type="entry name" value="PROTEIN VIRILIZER HOMOLOG"/>
    <property type="match status" value="1"/>
</dbReference>
<dbReference type="EMBL" id="AUSU01002491">
    <property type="protein sequence ID" value="EPS68683.1"/>
    <property type="molecule type" value="Genomic_DNA"/>
</dbReference>
<protein>
    <recommendedName>
        <fullName evidence="3">Virilizer N-terminal domain-containing protein</fullName>
    </recommendedName>
</protein>
<dbReference type="AlphaFoldDB" id="S8DZA7"/>
<feature type="non-terminal residue" evidence="1">
    <location>
        <position position="880"/>
    </location>
</feature>
<dbReference type="GO" id="GO:0003723">
    <property type="term" value="F:RNA binding"/>
    <property type="evidence" value="ECO:0007669"/>
    <property type="project" value="TreeGrafter"/>
</dbReference>
<organism evidence="1 2">
    <name type="scientific">Genlisea aurea</name>
    <dbReference type="NCBI Taxonomy" id="192259"/>
    <lineage>
        <taxon>Eukaryota</taxon>
        <taxon>Viridiplantae</taxon>
        <taxon>Streptophyta</taxon>
        <taxon>Embryophyta</taxon>
        <taxon>Tracheophyta</taxon>
        <taxon>Spermatophyta</taxon>
        <taxon>Magnoliopsida</taxon>
        <taxon>eudicotyledons</taxon>
        <taxon>Gunneridae</taxon>
        <taxon>Pentapetalae</taxon>
        <taxon>asterids</taxon>
        <taxon>lamiids</taxon>
        <taxon>Lamiales</taxon>
        <taxon>Lentibulariaceae</taxon>
        <taxon>Genlisea</taxon>
    </lineage>
</organism>
<sequence length="880" mass="96944">ATSPPSFALEIFIQCEGEARFRRLCLPLLYSQSSSNVLEIEAIVTNHLVVRGSYRSLSMVIYGNTAEDLGQFNIEVDIDNSLTNTIDTIDGNLEDLPVAFRPSVQAIEELLSPLQIITQAAIVLELPLELRKFLQLIFKILDTSDLEELADKVICSLVTVITSWKAFSASGRNVDSTQLGVDSLESGDNADVLAKSINELENIVIMLQNQPGNLESEVKPPTSKELANSLCHRFDFCGSTFGYSYLSQIKNTILGLSMARLMCFARESCFHFVYFGGMEHLVQFFTHQMKNYASLQLLILGVIDQATRHSVGCEGLLGWWPLEDEIPPACTSNGYNLVLKLLLESQRHDVASLATQILHRIRLYEVACRYEHSVLSIIGDLPASDQVMKNSTLDILATTKVHLQKLFKLLKSGDQIDDPSPLAAAKRDLILGDGGQLSFKTTNGMIDQSNCRFLNSDIDSCLLSLLKERGFLPLSAALLSSLVLHSEEGRSMDLSMDAISQIEAIIIMLLFCKSGLDFILHEPEVFSIIVDTLRGIKDVPQENCFSVRYASVLVSKGFFCPPQEVGLIVEIHMRALCIVDKLCKLTPNTQEFLWVLWDLCRLSRSECGRQAMLVLVHFPEAIKILMAALYCGRELEPASNNGVSPLNLAIVHATAEIFEVIVSDSTVTSLKSWIEHVNELHMALYSSSPGSNKKDTPARLLEWIDAGVVYHRNGVIGLLRYAAVLASGGDLHMTANSILASDMMDVDNVVGDSSASADGNIIDSLFGKHSSEKEFAGVVLRDSSIVQLTTALRILAFLSDNLVVAAALYDEGAVVVVHAIIIGCKLMLERSSNICDFLVDEGVEGSSTSDFLLERNREKCLFDLLIPSLMLLINLLQVLK</sequence>
<name>S8DZA7_9LAMI</name>
<dbReference type="GO" id="GO:0036396">
    <property type="term" value="C:RNA N6-methyladenosine methyltransferase complex"/>
    <property type="evidence" value="ECO:0007669"/>
    <property type="project" value="TreeGrafter"/>
</dbReference>
<evidence type="ECO:0000313" key="2">
    <source>
        <dbReference type="Proteomes" id="UP000015453"/>
    </source>
</evidence>
<evidence type="ECO:0000313" key="1">
    <source>
        <dbReference type="EMBL" id="EPS68683.1"/>
    </source>
</evidence>
<dbReference type="InterPro" id="IPR026736">
    <property type="entry name" value="Virilizer"/>
</dbReference>
<keyword evidence="2" id="KW-1185">Reference proteome</keyword>
<accession>S8DZA7</accession>
<feature type="non-terminal residue" evidence="1">
    <location>
        <position position="1"/>
    </location>
</feature>